<protein>
    <recommendedName>
        <fullName evidence="14">Acyl-CoA desaturase</fullName>
        <ecNumber evidence="14">1.14.19.1</ecNumber>
    </recommendedName>
</protein>
<evidence type="ECO:0000256" key="11">
    <source>
        <dbReference type="ARBA" id="ARBA00023098"/>
    </source>
</evidence>
<evidence type="ECO:0000256" key="4">
    <source>
        <dbReference type="ARBA" id="ARBA00022617"/>
    </source>
</evidence>
<dbReference type="PROSITE" id="PS50255">
    <property type="entry name" value="CYTOCHROME_B5_2"/>
    <property type="match status" value="1"/>
</dbReference>
<dbReference type="PaxDb" id="284590-Q6CTR3"/>
<keyword evidence="11 14" id="KW-0443">Lipid metabolism</keyword>
<comment type="similarity">
    <text evidence="2 14">Belongs to the fatty acid desaturase type 1 family.</text>
</comment>
<dbReference type="InterPro" id="IPR005804">
    <property type="entry name" value="FA_desaturase_dom"/>
</dbReference>
<evidence type="ECO:0000313" key="17">
    <source>
        <dbReference type="Proteomes" id="UP000000598"/>
    </source>
</evidence>
<keyword evidence="4 14" id="KW-0349">Heme</keyword>
<evidence type="ECO:0000256" key="9">
    <source>
        <dbReference type="ARBA" id="ARBA00023002"/>
    </source>
</evidence>
<dbReference type="PANTHER" id="PTHR11351">
    <property type="entry name" value="ACYL-COA DESATURASE"/>
    <property type="match status" value="1"/>
</dbReference>
<dbReference type="InterPro" id="IPR015876">
    <property type="entry name" value="Acyl-CoA_DS"/>
</dbReference>
<dbReference type="InterPro" id="IPR018506">
    <property type="entry name" value="Cyt_B5_heme-BS"/>
</dbReference>
<dbReference type="GO" id="GO:0020037">
    <property type="term" value="F:heme binding"/>
    <property type="evidence" value="ECO:0007669"/>
    <property type="project" value="InterPro"/>
</dbReference>
<keyword evidence="5" id="KW-0812">Transmembrane</keyword>
<organism evidence="16 17">
    <name type="scientific">Kluyveromyces lactis (strain ATCC 8585 / CBS 2359 / DSM 70799 / NBRC 1267 / NRRL Y-1140 / WM37)</name>
    <name type="common">Yeast</name>
    <name type="synonym">Candida sphaerica</name>
    <dbReference type="NCBI Taxonomy" id="284590"/>
    <lineage>
        <taxon>Eukaryota</taxon>
        <taxon>Fungi</taxon>
        <taxon>Dikarya</taxon>
        <taxon>Ascomycota</taxon>
        <taxon>Saccharomycotina</taxon>
        <taxon>Saccharomycetes</taxon>
        <taxon>Saccharomycetales</taxon>
        <taxon>Saccharomycetaceae</taxon>
        <taxon>Kluyveromyces</taxon>
    </lineage>
</organism>
<evidence type="ECO:0000256" key="7">
    <source>
        <dbReference type="ARBA" id="ARBA00022832"/>
    </source>
</evidence>
<keyword evidence="7 14" id="KW-0276">Fatty acid metabolism</keyword>
<dbReference type="InterPro" id="IPR001199">
    <property type="entry name" value="Cyt_B5-like_heme/steroid-bd"/>
</dbReference>
<dbReference type="GO" id="GO:0005789">
    <property type="term" value="C:endoplasmic reticulum membrane"/>
    <property type="evidence" value="ECO:0007669"/>
    <property type="project" value="TreeGrafter"/>
</dbReference>
<evidence type="ECO:0000256" key="10">
    <source>
        <dbReference type="ARBA" id="ARBA00023004"/>
    </source>
</evidence>
<dbReference type="InterPro" id="IPR009160">
    <property type="entry name" value="Acyl-CoA_deSatase_haem/ster-bd"/>
</dbReference>
<evidence type="ECO:0000313" key="16">
    <source>
        <dbReference type="EMBL" id="CAH01527.1"/>
    </source>
</evidence>
<sequence length="520" mass="59706">MSEGRNEGSIPEFDFTQLLQSQGLDEPGVATRREIPLENNIIPASVKHRDHPVVHLLKKVDVGSTILCIVIPLFSLFKLILDKPEYNADLLKLLVCYWFLSEISLIAGYHRFFTHSSYQCHIAIQFTMAILGASCGLGSILDFTSQHMVHHRHIDTERDPHSQHVYGWLFSLWGHRFFRGNRKSVKAVAKCRETIVSTARATYDNHTTQLIRSVSYPLLLWQDANYLQLWILANLLFPFLVSKYFLELPPWNCIFYLGFVRMSVVQQQWLLIGSLCHWKNFPLADQPFDDSKSAINLKLGWIGDILTFGEANHNFHHEFPGDFRNGPGRFTIDPAKWVIYLLQWFNLAKNLHTVSTEQIEKCLVQQQQKMIDEESARLKWGIPIERLPRMTSLQFVKLAKDEYIKNRKAYVAIEGIVHDVTPFIYDHPGGVTLVETSIGKDATQAFNGAVYRHSNAARNLLATMRVAVITDQSSNIQRTTWEENSIANATHRNNMDRQDVVRNRKHATLTRRNHYAAGAA</sequence>
<comment type="subcellular location">
    <subcellularLocation>
        <location evidence="1">Membrane</location>
        <topology evidence="1">Multi-pass membrane protein</topology>
    </subcellularLocation>
</comment>
<gene>
    <name evidence="16" type="ORF">KLLA0_C10692g</name>
</gene>
<dbReference type="Gene3D" id="3.10.120.10">
    <property type="entry name" value="Cytochrome b5-like heme/steroid binding domain"/>
    <property type="match status" value="1"/>
</dbReference>
<accession>Q6CTR3</accession>
<comment type="function">
    <text evidence="14">Stearoyl-CoA desaturase that utilizes O(2) and electrons from reduced cytochrome b5 to introduce the first double bond into saturated fatty acyl-CoA substrates.</text>
</comment>
<dbReference type="GO" id="GO:0005506">
    <property type="term" value="F:iron ion binding"/>
    <property type="evidence" value="ECO:0007669"/>
    <property type="project" value="TreeGrafter"/>
</dbReference>
<dbReference type="PROSITE" id="PS00191">
    <property type="entry name" value="CYTOCHROME_B5_1"/>
    <property type="match status" value="1"/>
</dbReference>
<dbReference type="GO" id="GO:0006636">
    <property type="term" value="P:unsaturated fatty acid biosynthetic process"/>
    <property type="evidence" value="ECO:0007669"/>
    <property type="project" value="UniProtKB-UniRule"/>
</dbReference>
<keyword evidence="12" id="KW-0472">Membrane</keyword>
<dbReference type="GeneID" id="2892253"/>
<evidence type="ECO:0000256" key="13">
    <source>
        <dbReference type="ARBA" id="ARBA00023160"/>
    </source>
</evidence>
<keyword evidence="17" id="KW-1185">Reference proteome</keyword>
<evidence type="ECO:0000256" key="3">
    <source>
        <dbReference type="ARBA" id="ARBA00022516"/>
    </source>
</evidence>
<dbReference type="HOGENOM" id="CLU_027359_3_2_1"/>
<evidence type="ECO:0000259" key="15">
    <source>
        <dbReference type="PROSITE" id="PS50255"/>
    </source>
</evidence>
<comment type="catalytic activity">
    <reaction evidence="14">
        <text>octadecanoyl-CoA + 2 Fe(II)-[cytochrome b5] + O2 + 2 H(+) = (9Z)-octadecenoyl-CoA + 2 Fe(III)-[cytochrome b5] + 2 H2O</text>
        <dbReference type="Rhea" id="RHEA:19721"/>
        <dbReference type="Rhea" id="RHEA-COMP:10438"/>
        <dbReference type="Rhea" id="RHEA-COMP:10439"/>
        <dbReference type="ChEBI" id="CHEBI:15377"/>
        <dbReference type="ChEBI" id="CHEBI:15378"/>
        <dbReference type="ChEBI" id="CHEBI:15379"/>
        <dbReference type="ChEBI" id="CHEBI:29033"/>
        <dbReference type="ChEBI" id="CHEBI:29034"/>
        <dbReference type="ChEBI" id="CHEBI:57387"/>
        <dbReference type="ChEBI" id="CHEBI:57394"/>
        <dbReference type="EC" id="1.14.19.1"/>
    </reaction>
</comment>
<dbReference type="GO" id="GO:0004768">
    <property type="term" value="F:stearoyl-CoA 9-desaturase activity"/>
    <property type="evidence" value="ECO:0007669"/>
    <property type="project" value="UniProtKB-UniRule"/>
</dbReference>
<dbReference type="RefSeq" id="XP_452676.1">
    <property type="nucleotide sequence ID" value="XM_452676.1"/>
</dbReference>
<reference evidence="16 17" key="1">
    <citation type="journal article" date="2004" name="Nature">
        <title>Genome evolution in yeasts.</title>
        <authorList>
            <consortium name="Genolevures"/>
            <person name="Dujon B."/>
            <person name="Sherman D."/>
            <person name="Fischer G."/>
            <person name="Durrens P."/>
            <person name="Casaregola S."/>
            <person name="Lafontaine I."/>
            <person name="de Montigny J."/>
            <person name="Marck C."/>
            <person name="Neuveglise C."/>
            <person name="Talla E."/>
            <person name="Goffard N."/>
            <person name="Frangeul L."/>
            <person name="Aigle M."/>
            <person name="Anthouard V."/>
            <person name="Babour A."/>
            <person name="Barbe V."/>
            <person name="Barnay S."/>
            <person name="Blanchin S."/>
            <person name="Beckerich J.M."/>
            <person name="Beyne E."/>
            <person name="Bleykasten C."/>
            <person name="Boisrame A."/>
            <person name="Boyer J."/>
            <person name="Cattolico L."/>
            <person name="Confanioleri F."/>
            <person name="de Daruvar A."/>
            <person name="Despons L."/>
            <person name="Fabre E."/>
            <person name="Fairhead C."/>
            <person name="Ferry-Dumazet H."/>
            <person name="Groppi A."/>
            <person name="Hantraye F."/>
            <person name="Hennequin C."/>
            <person name="Jauniaux N."/>
            <person name="Joyet P."/>
            <person name="Kachouri R."/>
            <person name="Kerrest A."/>
            <person name="Koszul R."/>
            <person name="Lemaire M."/>
            <person name="Lesur I."/>
            <person name="Ma L."/>
            <person name="Muller H."/>
            <person name="Nicaud J.M."/>
            <person name="Nikolski M."/>
            <person name="Oztas S."/>
            <person name="Ozier-Kalogeropoulos O."/>
            <person name="Pellenz S."/>
            <person name="Potier S."/>
            <person name="Richard G.F."/>
            <person name="Straub M.L."/>
            <person name="Suleau A."/>
            <person name="Swennene D."/>
            <person name="Tekaia F."/>
            <person name="Wesolowski-Louvel M."/>
            <person name="Westhof E."/>
            <person name="Wirth B."/>
            <person name="Zeniou-Meyer M."/>
            <person name="Zivanovic I."/>
            <person name="Bolotin-Fukuhara M."/>
            <person name="Thierry A."/>
            <person name="Bouchier C."/>
            <person name="Caudron B."/>
            <person name="Scarpelli C."/>
            <person name="Gaillardin C."/>
            <person name="Weissenbach J."/>
            <person name="Wincker P."/>
            <person name="Souciet J.L."/>
        </authorList>
    </citation>
    <scope>NUCLEOTIDE SEQUENCE [LARGE SCALE GENOMIC DNA]</scope>
    <source>
        <strain evidence="17">ATCC 8585 / CBS 2359 / DSM 70799 / NBRC 1267 / NRRL Y-1140 / WM37</strain>
    </source>
</reference>
<dbReference type="OMA" id="KSQLNWG"/>
<dbReference type="STRING" id="284590.Q6CTR3"/>
<keyword evidence="10 14" id="KW-0408">Iron</keyword>
<comment type="cofactor">
    <cofactor evidence="14">
        <name>Fe(2+)</name>
        <dbReference type="ChEBI" id="CHEBI:29033"/>
    </cofactor>
    <text evidence="14">Expected to bind 2 Fe(2+) ions per subunit.</text>
</comment>
<evidence type="ECO:0000256" key="14">
    <source>
        <dbReference type="PIRNR" id="PIRNR000345"/>
    </source>
</evidence>
<dbReference type="eggNOG" id="KOG1600">
    <property type="taxonomic scope" value="Eukaryota"/>
</dbReference>
<evidence type="ECO:0000256" key="1">
    <source>
        <dbReference type="ARBA" id="ARBA00004141"/>
    </source>
</evidence>
<dbReference type="EMBL" id="CR382123">
    <property type="protein sequence ID" value="CAH01527.1"/>
    <property type="molecule type" value="Genomic_DNA"/>
</dbReference>
<dbReference type="Pfam" id="PF00173">
    <property type="entry name" value="Cyt-b5"/>
    <property type="match status" value="1"/>
</dbReference>
<dbReference type="EC" id="1.14.19.1" evidence="14"/>
<dbReference type="eggNOG" id="KOG0537">
    <property type="taxonomic scope" value="Eukaryota"/>
</dbReference>
<evidence type="ECO:0000256" key="5">
    <source>
        <dbReference type="ARBA" id="ARBA00022692"/>
    </source>
</evidence>
<evidence type="ECO:0000256" key="12">
    <source>
        <dbReference type="ARBA" id="ARBA00023136"/>
    </source>
</evidence>
<evidence type="ECO:0000256" key="6">
    <source>
        <dbReference type="ARBA" id="ARBA00022723"/>
    </source>
</evidence>
<name>Q6CTR3_KLULA</name>
<dbReference type="SMART" id="SM01117">
    <property type="entry name" value="Cyt-b5"/>
    <property type="match status" value="1"/>
</dbReference>
<dbReference type="InterPro" id="IPR036400">
    <property type="entry name" value="Cyt_B5-like_heme/steroid_sf"/>
</dbReference>
<keyword evidence="6 14" id="KW-0479">Metal-binding</keyword>
<keyword evidence="8" id="KW-1133">Transmembrane helix</keyword>
<proteinExistence type="inferred from homology"/>
<keyword evidence="9 14" id="KW-0560">Oxidoreductase</keyword>
<dbReference type="Pfam" id="PF00487">
    <property type="entry name" value="FA_desaturase"/>
    <property type="match status" value="1"/>
</dbReference>
<dbReference type="KEGG" id="kla:KLLA0_C10692g"/>
<keyword evidence="13 14" id="KW-0275">Fatty acid biosynthesis</keyword>
<keyword evidence="14" id="KW-0249">Electron transport</keyword>
<evidence type="ECO:0000256" key="8">
    <source>
        <dbReference type="ARBA" id="ARBA00022989"/>
    </source>
</evidence>
<dbReference type="PIRSF" id="PIRSF000345">
    <property type="entry name" value="OLE1"/>
    <property type="match status" value="1"/>
</dbReference>
<keyword evidence="3 14" id="KW-0444">Lipid biosynthesis</keyword>
<keyword evidence="14" id="KW-0813">Transport</keyword>
<dbReference type="CDD" id="cd03505">
    <property type="entry name" value="Delta9-FADS-like"/>
    <property type="match status" value="1"/>
</dbReference>
<dbReference type="InParanoid" id="Q6CTR3"/>
<dbReference type="Proteomes" id="UP000000598">
    <property type="component" value="Chromosome C"/>
</dbReference>
<dbReference type="AlphaFoldDB" id="Q6CTR3"/>
<evidence type="ECO:0000256" key="2">
    <source>
        <dbReference type="ARBA" id="ARBA00009295"/>
    </source>
</evidence>
<dbReference type="SUPFAM" id="SSF55856">
    <property type="entry name" value="Cytochrome b5-like heme/steroid binding domain"/>
    <property type="match status" value="1"/>
</dbReference>
<dbReference type="PANTHER" id="PTHR11351:SF31">
    <property type="entry name" value="DESATURASE 1, ISOFORM A-RELATED"/>
    <property type="match status" value="1"/>
</dbReference>
<feature type="domain" description="Cytochrome b5 heme-binding" evidence="15">
    <location>
        <begin position="388"/>
        <end position="470"/>
    </location>
</feature>